<dbReference type="AlphaFoldDB" id="A0A8H4B232"/>
<dbReference type="GO" id="GO:0005886">
    <property type="term" value="C:plasma membrane"/>
    <property type="evidence" value="ECO:0007669"/>
    <property type="project" value="TreeGrafter"/>
</dbReference>
<dbReference type="GO" id="GO:0005544">
    <property type="term" value="F:calcium-dependent phospholipid binding"/>
    <property type="evidence" value="ECO:0007669"/>
    <property type="project" value="InterPro"/>
</dbReference>
<dbReference type="PANTHER" id="PTHR10857">
    <property type="entry name" value="COPINE"/>
    <property type="match status" value="1"/>
</dbReference>
<dbReference type="InterPro" id="IPR010734">
    <property type="entry name" value="Copine_C"/>
</dbReference>
<dbReference type="OrthoDB" id="5855668at2759"/>
<comment type="caution">
    <text evidence="2">The sequence shown here is derived from an EMBL/GenBank/DDBJ whole genome shotgun (WGS) entry which is preliminary data.</text>
</comment>
<accession>A0A8H4B232</accession>
<keyword evidence="3" id="KW-1185">Reference proteome</keyword>
<dbReference type="PANTHER" id="PTHR10857:SF106">
    <property type="entry name" value="C2 DOMAIN-CONTAINING PROTEIN"/>
    <property type="match status" value="1"/>
</dbReference>
<feature type="domain" description="VWFA" evidence="1">
    <location>
        <begin position="290"/>
        <end position="505"/>
    </location>
</feature>
<evidence type="ECO:0000313" key="2">
    <source>
        <dbReference type="EMBL" id="KAF0554091.1"/>
    </source>
</evidence>
<dbReference type="Proteomes" id="UP000439903">
    <property type="component" value="Unassembled WGS sequence"/>
</dbReference>
<dbReference type="SUPFAM" id="SSF53300">
    <property type="entry name" value="vWA-like"/>
    <property type="match status" value="1"/>
</dbReference>
<name>A0A8H4B232_GIGMA</name>
<dbReference type="SMART" id="SM00327">
    <property type="entry name" value="VWA"/>
    <property type="match status" value="1"/>
</dbReference>
<organism evidence="2 3">
    <name type="scientific">Gigaspora margarita</name>
    <dbReference type="NCBI Taxonomy" id="4874"/>
    <lineage>
        <taxon>Eukaryota</taxon>
        <taxon>Fungi</taxon>
        <taxon>Fungi incertae sedis</taxon>
        <taxon>Mucoromycota</taxon>
        <taxon>Glomeromycotina</taxon>
        <taxon>Glomeromycetes</taxon>
        <taxon>Diversisporales</taxon>
        <taxon>Gigasporaceae</taxon>
        <taxon>Gigaspora</taxon>
    </lineage>
</organism>
<dbReference type="Pfam" id="PF07002">
    <property type="entry name" value="Copine"/>
    <property type="match status" value="1"/>
</dbReference>
<dbReference type="Gene3D" id="3.40.50.410">
    <property type="entry name" value="von Willebrand factor, type A domain"/>
    <property type="match status" value="1"/>
</dbReference>
<protein>
    <submittedName>
        <fullName evidence="2">Copine-domain-containing protein</fullName>
    </submittedName>
</protein>
<proteinExistence type="predicted"/>
<evidence type="ECO:0000259" key="1">
    <source>
        <dbReference type="PROSITE" id="PS50234"/>
    </source>
</evidence>
<evidence type="ECO:0000313" key="3">
    <source>
        <dbReference type="Proteomes" id="UP000439903"/>
    </source>
</evidence>
<dbReference type="InterPro" id="IPR045052">
    <property type="entry name" value="Copine"/>
</dbReference>
<gene>
    <name evidence="2" type="ORF">F8M41_019585</name>
</gene>
<dbReference type="GO" id="GO:0071277">
    <property type="term" value="P:cellular response to calcium ion"/>
    <property type="evidence" value="ECO:0007669"/>
    <property type="project" value="TreeGrafter"/>
</dbReference>
<dbReference type="EMBL" id="WTPW01000052">
    <property type="protein sequence ID" value="KAF0554091.1"/>
    <property type="molecule type" value="Genomic_DNA"/>
</dbReference>
<dbReference type="InterPro" id="IPR002035">
    <property type="entry name" value="VWF_A"/>
</dbReference>
<dbReference type="PROSITE" id="PS50234">
    <property type="entry name" value="VWFA"/>
    <property type="match status" value="1"/>
</dbReference>
<sequence>MSIATKVLKSHNASVELKVTLKREPKLDLSSQSNPRIFLLLQDSQGSGWINHSHNQSEHIENELYFIFILEYHFEELQKIKLVVANGDISLNLESQGSASNEQGLIGEFVTDIGSILGKSKGILKGGLVLTERPEEDRGQIILSGRELPPKNGKTFNLKVQGHNLQLPPLVVKPDVFYKLSRRIKGNSDIHSNMRVFHESERRYSRNPDWSAIKLSEGDLQNGEFNDEVCLTCWQHKRDGIHKSIGECVLKIDKLLSSNKVSLIPKGELLLQCAFENTFLDYIAGGLEIRLSIAIDFTSSNRHYIYGIDLHNISCDETNYGRAIRFVGNILENYSTDGRIPVYGFGGKFYGSEEVSHSFPLNQNYQPNVLGISGVLETYQKALENVMLSSPTKFAPTIQSVISRLKSFANNFKVYEVLLIITYGLIDDMESTIEAIMQASVLPLSIVIISVGTADRENMNKLADFKSYNWGNLKQRDIVHFVAMNDFENQNQINKDLPKAALEKIPSQVMDYMSQNGIIPR</sequence>
<dbReference type="InterPro" id="IPR036465">
    <property type="entry name" value="vWFA_dom_sf"/>
</dbReference>
<reference evidence="2 3" key="1">
    <citation type="journal article" date="2019" name="Environ. Microbiol.">
        <title>At the nexus of three kingdoms: the genome of the mycorrhizal fungus Gigaspora margarita provides insights into plant, endobacterial and fungal interactions.</title>
        <authorList>
            <person name="Venice F."/>
            <person name="Ghignone S."/>
            <person name="Salvioli di Fossalunga A."/>
            <person name="Amselem J."/>
            <person name="Novero M."/>
            <person name="Xianan X."/>
            <person name="Sedzielewska Toro K."/>
            <person name="Morin E."/>
            <person name="Lipzen A."/>
            <person name="Grigoriev I.V."/>
            <person name="Henrissat B."/>
            <person name="Martin F.M."/>
            <person name="Bonfante P."/>
        </authorList>
    </citation>
    <scope>NUCLEOTIDE SEQUENCE [LARGE SCALE GENOMIC DNA]</scope>
    <source>
        <strain evidence="2 3">BEG34</strain>
    </source>
</reference>